<feature type="domain" description="DUF7136" evidence="2">
    <location>
        <begin position="58"/>
        <end position="156"/>
    </location>
</feature>
<keyword evidence="1" id="KW-0812">Transmembrane</keyword>
<organism evidence="3 4">
    <name type="scientific">Emericella nidulans (strain FGSC A4 / ATCC 38163 / CBS 112.46 / NRRL 194 / M139)</name>
    <name type="common">Aspergillus nidulans</name>
    <dbReference type="NCBI Taxonomy" id="227321"/>
    <lineage>
        <taxon>Eukaryota</taxon>
        <taxon>Fungi</taxon>
        <taxon>Dikarya</taxon>
        <taxon>Ascomycota</taxon>
        <taxon>Pezizomycotina</taxon>
        <taxon>Eurotiomycetes</taxon>
        <taxon>Eurotiomycetidae</taxon>
        <taxon>Eurotiales</taxon>
        <taxon>Aspergillaceae</taxon>
        <taxon>Aspergillus</taxon>
        <taxon>Aspergillus subgen. Nidulantes</taxon>
    </lineage>
</organism>
<dbReference type="EMBL" id="BN001307">
    <property type="protein sequence ID" value="CBF84377.1"/>
    <property type="molecule type" value="Genomic_DNA"/>
</dbReference>
<dbReference type="InParanoid" id="Q5AQC2"/>
<dbReference type="AlphaFoldDB" id="Q5AQC2"/>
<keyword evidence="4" id="KW-1185">Reference proteome</keyword>
<reference evidence="4" key="1">
    <citation type="journal article" date="2005" name="Nature">
        <title>Sequencing of Aspergillus nidulans and comparative analysis with A. fumigatus and A. oryzae.</title>
        <authorList>
            <person name="Galagan J.E."/>
            <person name="Calvo S.E."/>
            <person name="Cuomo C."/>
            <person name="Ma L.J."/>
            <person name="Wortman J.R."/>
            <person name="Batzoglou S."/>
            <person name="Lee S.I."/>
            <person name="Basturkmen M."/>
            <person name="Spevak C.C."/>
            <person name="Clutterbuck J."/>
            <person name="Kapitonov V."/>
            <person name="Jurka J."/>
            <person name="Scazzocchio C."/>
            <person name="Farman M."/>
            <person name="Butler J."/>
            <person name="Purcell S."/>
            <person name="Harris S."/>
            <person name="Braus G.H."/>
            <person name="Draht O."/>
            <person name="Busch S."/>
            <person name="D'Enfert C."/>
            <person name="Bouchier C."/>
            <person name="Goldman G.H."/>
            <person name="Bell-Pedersen D."/>
            <person name="Griffiths-Jones S."/>
            <person name="Doonan J.H."/>
            <person name="Yu J."/>
            <person name="Vienken K."/>
            <person name="Pain A."/>
            <person name="Freitag M."/>
            <person name="Selker E.U."/>
            <person name="Archer D.B."/>
            <person name="Penalva M.A."/>
            <person name="Oakley B.R."/>
            <person name="Momany M."/>
            <person name="Tanaka T."/>
            <person name="Kumagai T."/>
            <person name="Asai K."/>
            <person name="Machida M."/>
            <person name="Nierman W.C."/>
            <person name="Denning D.W."/>
            <person name="Caddick M."/>
            <person name="Hynes M."/>
            <person name="Paoletti M."/>
            <person name="Fischer R."/>
            <person name="Miller B."/>
            <person name="Dyer P."/>
            <person name="Sachs M.S."/>
            <person name="Osmani S.A."/>
            <person name="Birren B.W."/>
        </authorList>
    </citation>
    <scope>NUCLEOTIDE SEQUENCE [LARGE SCALE GENOMIC DNA]</scope>
    <source>
        <strain evidence="4">FGSC A4 / ATCC 38163 / CBS 112.46 / NRRL 194 / M139</strain>
    </source>
</reference>
<dbReference type="KEGG" id="ani:ANIA_09508"/>
<proteinExistence type="predicted"/>
<dbReference type="OrthoDB" id="4490227at2759"/>
<gene>
    <name evidence="3" type="ORF">ANIA_09508</name>
</gene>
<dbReference type="InterPro" id="IPR055560">
    <property type="entry name" value="DUF7136"/>
</dbReference>
<dbReference type="RefSeq" id="XP_868890.1">
    <property type="nucleotide sequence ID" value="XM_863797.1"/>
</dbReference>
<dbReference type="Pfam" id="PF23584">
    <property type="entry name" value="DUF7136"/>
    <property type="match status" value="1"/>
</dbReference>
<dbReference type="GeneID" id="3684107"/>
<sequence length="212" mass="22895">MHSMPVVFAAQNPSAVKELHATIQCGVRPKGAGANKKSNNPAYYGTKYPWVNEADGLNQDAVHDGFHLSSYLITAKYLFFDTEEGATALNLTTLPSDNQCSQASGFVFPPLVSTLDIPRDFPDHSSLPSTCAQFASLTLISATEVSPCRVNISPESERAFWPTECHNTLLPVSGCLDRTTKDDITGRDHGRAAWAAITLTFALIFGLGLVGY</sequence>
<accession>Q5AQC2</accession>
<name>Q5AQC2_EMENI</name>
<evidence type="ECO:0000256" key="1">
    <source>
        <dbReference type="SAM" id="Phobius"/>
    </source>
</evidence>
<keyword evidence="1" id="KW-1133">Transmembrane helix</keyword>
<protein>
    <recommendedName>
        <fullName evidence="2">DUF7136 domain-containing protein</fullName>
    </recommendedName>
</protein>
<feature type="transmembrane region" description="Helical" evidence="1">
    <location>
        <begin position="192"/>
        <end position="211"/>
    </location>
</feature>
<keyword evidence="1" id="KW-0472">Membrane</keyword>
<evidence type="ECO:0000313" key="3">
    <source>
        <dbReference type="EMBL" id="CBF84377.1"/>
    </source>
</evidence>
<accession>C8VKP1</accession>
<dbReference type="OMA" id="PTECHNT"/>
<reference evidence="4" key="2">
    <citation type="journal article" date="2009" name="Fungal Genet. Biol.">
        <title>The 2008 update of the Aspergillus nidulans genome annotation: a community effort.</title>
        <authorList>
            <person name="Wortman J.R."/>
            <person name="Gilsenan J.M."/>
            <person name="Joardar V."/>
            <person name="Deegan J."/>
            <person name="Clutterbuck J."/>
            <person name="Andersen M.R."/>
            <person name="Archer D."/>
            <person name="Bencina M."/>
            <person name="Braus G."/>
            <person name="Coutinho P."/>
            <person name="von Dohren H."/>
            <person name="Doonan J."/>
            <person name="Driessen A.J."/>
            <person name="Durek P."/>
            <person name="Espeso E."/>
            <person name="Fekete E."/>
            <person name="Flipphi M."/>
            <person name="Estrada C.G."/>
            <person name="Geysens S."/>
            <person name="Goldman G."/>
            <person name="de Groot P.W."/>
            <person name="Hansen K."/>
            <person name="Harris S.D."/>
            <person name="Heinekamp T."/>
            <person name="Helmstaedt K."/>
            <person name="Henrissat B."/>
            <person name="Hofmann G."/>
            <person name="Homan T."/>
            <person name="Horio T."/>
            <person name="Horiuchi H."/>
            <person name="James S."/>
            <person name="Jones M."/>
            <person name="Karaffa L."/>
            <person name="Karanyi Z."/>
            <person name="Kato M."/>
            <person name="Keller N."/>
            <person name="Kelly D.E."/>
            <person name="Kiel J.A."/>
            <person name="Kim J.M."/>
            <person name="van der Klei I.J."/>
            <person name="Klis F.M."/>
            <person name="Kovalchuk A."/>
            <person name="Krasevec N."/>
            <person name="Kubicek C.P."/>
            <person name="Liu B."/>
            <person name="Maccabe A."/>
            <person name="Meyer V."/>
            <person name="Mirabito P."/>
            <person name="Miskei M."/>
            <person name="Mos M."/>
            <person name="Mullins J."/>
            <person name="Nelson D.R."/>
            <person name="Nielsen J."/>
            <person name="Oakley B.R."/>
            <person name="Osmani S.A."/>
            <person name="Pakula T."/>
            <person name="Paszewski A."/>
            <person name="Paulsen I."/>
            <person name="Pilsyk S."/>
            <person name="Pocsi I."/>
            <person name="Punt P.J."/>
            <person name="Ram A.F."/>
            <person name="Ren Q."/>
            <person name="Robellet X."/>
            <person name="Robson G."/>
            <person name="Seiboth B."/>
            <person name="van Solingen P."/>
            <person name="Specht T."/>
            <person name="Sun J."/>
            <person name="Taheri-Talesh N."/>
            <person name="Takeshita N."/>
            <person name="Ussery D."/>
            <person name="vanKuyk P.A."/>
            <person name="Visser H."/>
            <person name="van de Vondervoort P.J."/>
            <person name="de Vries R.P."/>
            <person name="Walton J."/>
            <person name="Xiang X."/>
            <person name="Xiong Y."/>
            <person name="Zeng A.P."/>
            <person name="Brandt B.W."/>
            <person name="Cornell M.J."/>
            <person name="van den Hondel C.A."/>
            <person name="Visser J."/>
            <person name="Oliver S.G."/>
            <person name="Turner G."/>
        </authorList>
    </citation>
    <scope>GENOME REANNOTATION</scope>
    <source>
        <strain evidence="4">FGSC A4 / ATCC 38163 / CBS 112.46 / NRRL 194 / M139</strain>
    </source>
</reference>
<dbReference type="HOGENOM" id="CLU_1299693_0_0_1"/>
<dbReference type="Proteomes" id="UP000000560">
    <property type="component" value="Chromosome VII"/>
</dbReference>
<evidence type="ECO:0000259" key="2">
    <source>
        <dbReference type="Pfam" id="PF23584"/>
    </source>
</evidence>
<evidence type="ECO:0000313" key="4">
    <source>
        <dbReference type="Proteomes" id="UP000000560"/>
    </source>
</evidence>